<evidence type="ECO:0000256" key="2">
    <source>
        <dbReference type="ARBA" id="ARBA00010900"/>
    </source>
</evidence>
<evidence type="ECO:0000256" key="1">
    <source>
        <dbReference type="ARBA" id="ARBA00004123"/>
    </source>
</evidence>
<evidence type="ECO:0000259" key="9">
    <source>
        <dbReference type="PROSITE" id="PS50174"/>
    </source>
</evidence>
<feature type="region of interest" description="Disordered" evidence="8">
    <location>
        <begin position="59"/>
        <end position="82"/>
    </location>
</feature>
<dbReference type="InterPro" id="IPR022783">
    <property type="entry name" value="GCFC_dom"/>
</dbReference>
<dbReference type="Proteomes" id="UP000826271">
    <property type="component" value="Unassembled WGS sequence"/>
</dbReference>
<dbReference type="Pfam" id="PF07842">
    <property type="entry name" value="GCFC"/>
    <property type="match status" value="1"/>
</dbReference>
<dbReference type="PANTHER" id="PTHR23329:SF1">
    <property type="entry name" value="TUFTELIN-INTERACTING PROTEIN 11"/>
    <property type="match status" value="1"/>
</dbReference>
<reference evidence="10" key="1">
    <citation type="submission" date="2019-10" db="EMBL/GenBank/DDBJ databases">
        <authorList>
            <person name="Zhang R."/>
            <person name="Pan Y."/>
            <person name="Wang J."/>
            <person name="Ma R."/>
            <person name="Yu S."/>
        </authorList>
    </citation>
    <scope>NUCLEOTIDE SEQUENCE</scope>
    <source>
        <strain evidence="10">LA-IB0</strain>
        <tissue evidence="10">Leaf</tissue>
    </source>
</reference>
<keyword evidence="6" id="KW-0539">Nucleus</keyword>
<dbReference type="Pfam" id="PF12457">
    <property type="entry name" value="TIP_N"/>
    <property type="match status" value="1"/>
</dbReference>
<evidence type="ECO:0000313" key="11">
    <source>
        <dbReference type="Proteomes" id="UP000826271"/>
    </source>
</evidence>
<evidence type="ECO:0000256" key="3">
    <source>
        <dbReference type="ARBA" id="ARBA00022664"/>
    </source>
</evidence>
<keyword evidence="11" id="KW-1185">Reference proteome</keyword>
<comment type="similarity">
    <text evidence="2">Belongs to the TFP11/STIP family.</text>
</comment>
<dbReference type="PROSITE" id="PS50174">
    <property type="entry name" value="G_PATCH"/>
    <property type="match status" value="1"/>
</dbReference>
<dbReference type="GO" id="GO:0071008">
    <property type="term" value="C:U2-type post-mRNA release spliceosomal complex"/>
    <property type="evidence" value="ECO:0007669"/>
    <property type="project" value="TreeGrafter"/>
</dbReference>
<evidence type="ECO:0000256" key="7">
    <source>
        <dbReference type="SAM" id="Coils"/>
    </source>
</evidence>
<evidence type="ECO:0000256" key="4">
    <source>
        <dbReference type="ARBA" id="ARBA00022728"/>
    </source>
</evidence>
<evidence type="ECO:0000313" key="10">
    <source>
        <dbReference type="EMBL" id="KAG8378424.1"/>
    </source>
</evidence>
<dbReference type="PANTHER" id="PTHR23329">
    <property type="entry name" value="TUFTELIN-INTERACTING PROTEIN 11-RELATED"/>
    <property type="match status" value="1"/>
</dbReference>
<gene>
    <name evidence="10" type="ORF">BUALT_Bualt08G0135900</name>
</gene>
<name>A0AAV6XEA5_9LAMI</name>
<accession>A0AAV6XEA5</accession>
<evidence type="ECO:0000256" key="5">
    <source>
        <dbReference type="ARBA" id="ARBA00023187"/>
    </source>
</evidence>
<comment type="caution">
    <text evidence="10">The sequence shown here is derived from an EMBL/GenBank/DDBJ whole genome shotgun (WGS) entry which is preliminary data.</text>
</comment>
<keyword evidence="3" id="KW-0507">mRNA processing</keyword>
<evidence type="ECO:0000256" key="6">
    <source>
        <dbReference type="ARBA" id="ARBA00023242"/>
    </source>
</evidence>
<feature type="domain" description="G-patch" evidence="9">
    <location>
        <begin position="84"/>
        <end position="130"/>
    </location>
</feature>
<protein>
    <recommendedName>
        <fullName evidence="9">G-patch domain-containing protein</fullName>
    </recommendedName>
</protein>
<keyword evidence="4" id="KW-0747">Spliceosome</keyword>
<keyword evidence="5" id="KW-0508">mRNA splicing</keyword>
<dbReference type="AlphaFoldDB" id="A0AAV6XEA5"/>
<comment type="subcellular location">
    <subcellularLocation>
        <location evidence="1">Nucleus</location>
    </subcellularLocation>
</comment>
<sequence>MEVYELKRRSHQTKEDVLYGVFAEGDSDADGLLLGSNKRRKGGITKNTDFTKVSMAFVDRSNSDDENNQTRDDPNSVGEFEKHTKGIGMRLLQKMGYKGVGGLGKHEQGIVAPIQTELRPKNMGLGFKYYKQTTTLPPLEVKESDEEKSLPRLPLERRSKNKKKVFITAEELLAKKQEQDIQVVEKIIDMRGPHVRVLTNFERLSAVDEDDVRVSEFQHNLRLLDDLAELDIQKLDRDLRNERENNVVSLEKEKEKLQEEAHDRKQQISNVEEIMSVLDQIGETSSAGTLTLESLAESFLDLQVRFAKDYNTSCNLSCIAWSYALPLFIRRFQGWDPFQNPIRGVEVISLWKELLLLGGKNEFNSYVQLMVRYIIPKLAELMHDVKIKDLVANLNMDQFHWLRTWSTVIPTHHILQLMDIFFDKWQEVLYHLLYSNPPCFEEVLKWYLNVKEFLPPELRAKEHIRYRLNRCLEMMDQAVESMEVGSKENMSCYIKREFENQKISAAQAQKLVEISLKNVIELHAQQNGLVLKPKAGRTRDGLQIYGFGNISIIIDSHNQKVFANTEEDRWSLVSLEQLLNLQNRPSSKRH</sequence>
<dbReference type="GO" id="GO:0003676">
    <property type="term" value="F:nucleic acid binding"/>
    <property type="evidence" value="ECO:0007669"/>
    <property type="project" value="InterPro"/>
</dbReference>
<evidence type="ECO:0000256" key="8">
    <source>
        <dbReference type="SAM" id="MobiDB-lite"/>
    </source>
</evidence>
<dbReference type="InterPro" id="IPR022159">
    <property type="entry name" value="STIP/TFIP11_N"/>
</dbReference>
<dbReference type="SMART" id="SM00443">
    <property type="entry name" value="G_patch"/>
    <property type="match status" value="1"/>
</dbReference>
<proteinExistence type="inferred from homology"/>
<keyword evidence="7" id="KW-0175">Coiled coil</keyword>
<feature type="compositionally biased region" description="Basic and acidic residues" evidence="8">
    <location>
        <begin position="68"/>
        <end position="82"/>
    </location>
</feature>
<dbReference type="EMBL" id="WHWC01000008">
    <property type="protein sequence ID" value="KAG8378424.1"/>
    <property type="molecule type" value="Genomic_DNA"/>
</dbReference>
<dbReference type="Pfam" id="PF01585">
    <property type="entry name" value="G-patch"/>
    <property type="match status" value="1"/>
</dbReference>
<dbReference type="GO" id="GO:0000390">
    <property type="term" value="P:spliceosomal complex disassembly"/>
    <property type="evidence" value="ECO:0007669"/>
    <property type="project" value="InterPro"/>
</dbReference>
<feature type="coiled-coil region" evidence="7">
    <location>
        <begin position="240"/>
        <end position="274"/>
    </location>
</feature>
<dbReference type="InterPro" id="IPR045211">
    <property type="entry name" value="TFP11/STIP/Ntr1"/>
</dbReference>
<dbReference type="InterPro" id="IPR000467">
    <property type="entry name" value="G_patch_dom"/>
</dbReference>
<organism evidence="10 11">
    <name type="scientific">Buddleja alternifolia</name>
    <dbReference type="NCBI Taxonomy" id="168488"/>
    <lineage>
        <taxon>Eukaryota</taxon>
        <taxon>Viridiplantae</taxon>
        <taxon>Streptophyta</taxon>
        <taxon>Embryophyta</taxon>
        <taxon>Tracheophyta</taxon>
        <taxon>Spermatophyta</taxon>
        <taxon>Magnoliopsida</taxon>
        <taxon>eudicotyledons</taxon>
        <taxon>Gunneridae</taxon>
        <taxon>Pentapetalae</taxon>
        <taxon>asterids</taxon>
        <taxon>lamiids</taxon>
        <taxon>Lamiales</taxon>
        <taxon>Scrophulariaceae</taxon>
        <taxon>Buddlejeae</taxon>
        <taxon>Buddleja</taxon>
    </lineage>
</organism>